<feature type="domain" description="Rhodanese" evidence="2">
    <location>
        <begin position="19"/>
        <end position="131"/>
    </location>
</feature>
<evidence type="ECO:0000259" key="2">
    <source>
        <dbReference type="PROSITE" id="PS50206"/>
    </source>
</evidence>
<dbReference type="PROSITE" id="PS00380">
    <property type="entry name" value="RHODANESE_1"/>
    <property type="match status" value="1"/>
</dbReference>
<dbReference type="EMBL" id="WIND01000007">
    <property type="protein sequence ID" value="MSU90156.1"/>
    <property type="molecule type" value="Genomic_DNA"/>
</dbReference>
<sequence>MAVTLTDLATLGALPFDEVIDVRAPAEYAEDHIPGAISLPVLSDLERAQVGTIYTQSSRFEARKVGAALVARNAARHLEGALRDRPGGWRPLVYCWRGGQRSGSFASILAQIGWRVDTIDGGYRSYRRLVVRAMHETPLPHRLVLLDGDTGTAKTALLHRLAARGHQVLDLEGLAAHRGSIFGAVARPQPAQKAFEGALAVRLAAMDPARPVLAEAESSRIGALQIPPSLWAAMGAAPRLRVAAPVAARARYLVRAYAELTADAGRIAPLLDGLRRLQGHARVDRWQQLAAGGAFEALADELIREHYDRRYRRHRSRRGAPADPEIALDSLDEPALDAAAARLEAALEQLAPPA</sequence>
<dbReference type="Proteomes" id="UP000474957">
    <property type="component" value="Unassembled WGS sequence"/>
</dbReference>
<dbReference type="PANTHER" id="PTHR30401">
    <property type="entry name" value="TRNA 2-SELENOURIDINE SYNTHASE"/>
    <property type="match status" value="1"/>
</dbReference>
<accession>A0A6L5Z0R6</accession>
<organism evidence="3 4">
    <name type="scientific">Halovulum marinum</name>
    <dbReference type="NCBI Taxonomy" id="2662447"/>
    <lineage>
        <taxon>Bacteria</taxon>
        <taxon>Pseudomonadati</taxon>
        <taxon>Pseudomonadota</taxon>
        <taxon>Alphaproteobacteria</taxon>
        <taxon>Rhodobacterales</taxon>
        <taxon>Paracoccaceae</taxon>
        <taxon>Halovulum</taxon>
    </lineage>
</organism>
<dbReference type="Pfam" id="PF26341">
    <property type="entry name" value="AAA_SelU"/>
    <property type="match status" value="1"/>
</dbReference>
<reference evidence="3 4" key="1">
    <citation type="submission" date="2019-10" db="EMBL/GenBank/DDBJ databases">
        <title>Cognatihalovulum marinum gen. nov. sp. nov., a new member of the family Rhodobacteraceae isolated from deep seawater of the Northwest Indian Ocean.</title>
        <authorList>
            <person name="Ruan C."/>
            <person name="Wang J."/>
            <person name="Zheng X."/>
            <person name="Song L."/>
            <person name="Zhu Y."/>
            <person name="Huang Y."/>
            <person name="Lu Z."/>
            <person name="Du W."/>
            <person name="Huang L."/>
            <person name="Dai X."/>
        </authorList>
    </citation>
    <scope>NUCLEOTIDE SEQUENCE [LARGE SCALE GENOMIC DNA]</scope>
    <source>
        <strain evidence="3 4">2CG4</strain>
    </source>
</reference>
<keyword evidence="4" id="KW-1185">Reference proteome</keyword>
<evidence type="ECO:0000313" key="4">
    <source>
        <dbReference type="Proteomes" id="UP000474957"/>
    </source>
</evidence>
<keyword evidence="1" id="KW-0711">Selenium</keyword>
<name>A0A6L5Z0R6_9RHOB</name>
<evidence type="ECO:0000313" key="3">
    <source>
        <dbReference type="EMBL" id="MSU90156.1"/>
    </source>
</evidence>
<dbReference type="PROSITE" id="PS50206">
    <property type="entry name" value="RHODANESE_3"/>
    <property type="match status" value="1"/>
</dbReference>
<evidence type="ECO:0000256" key="1">
    <source>
        <dbReference type="ARBA" id="ARBA00023266"/>
    </source>
</evidence>
<dbReference type="InterPro" id="IPR001307">
    <property type="entry name" value="Thiosulphate_STrfase_CS"/>
</dbReference>
<dbReference type="GO" id="GO:0004792">
    <property type="term" value="F:thiosulfate-cyanide sulfurtransferase activity"/>
    <property type="evidence" value="ECO:0007669"/>
    <property type="project" value="InterPro"/>
</dbReference>
<dbReference type="InterPro" id="IPR058840">
    <property type="entry name" value="AAA_SelU"/>
</dbReference>
<proteinExistence type="predicted"/>
<dbReference type="Pfam" id="PF00581">
    <property type="entry name" value="Rhodanese"/>
    <property type="match status" value="1"/>
</dbReference>
<dbReference type="Gene3D" id="3.40.250.10">
    <property type="entry name" value="Rhodanese-like domain"/>
    <property type="match status" value="1"/>
</dbReference>
<dbReference type="RefSeq" id="WP_154446639.1">
    <property type="nucleotide sequence ID" value="NZ_WIND01000007.1"/>
</dbReference>
<dbReference type="GO" id="GO:0043828">
    <property type="term" value="F:tRNA 2-selenouridine synthase activity"/>
    <property type="evidence" value="ECO:0007669"/>
    <property type="project" value="InterPro"/>
</dbReference>
<dbReference type="InterPro" id="IPR036873">
    <property type="entry name" value="Rhodanese-like_dom_sf"/>
</dbReference>
<dbReference type="NCBIfam" id="NF008750">
    <property type="entry name" value="PRK11784.1-2"/>
    <property type="match status" value="1"/>
</dbReference>
<comment type="caution">
    <text evidence="3">The sequence shown here is derived from an EMBL/GenBank/DDBJ whole genome shotgun (WGS) entry which is preliminary data.</text>
</comment>
<gene>
    <name evidence="3" type="primary">mnmH</name>
    <name evidence="3" type="ORF">GE300_11090</name>
</gene>
<dbReference type="PANTHER" id="PTHR30401:SF0">
    <property type="entry name" value="TRNA 2-SELENOURIDINE SYNTHASE"/>
    <property type="match status" value="1"/>
</dbReference>
<dbReference type="SUPFAM" id="SSF52821">
    <property type="entry name" value="Rhodanese/Cell cycle control phosphatase"/>
    <property type="match status" value="1"/>
</dbReference>
<dbReference type="GO" id="GO:0002098">
    <property type="term" value="P:tRNA wobble uridine modification"/>
    <property type="evidence" value="ECO:0007669"/>
    <property type="project" value="InterPro"/>
</dbReference>
<dbReference type="InterPro" id="IPR001763">
    <property type="entry name" value="Rhodanese-like_dom"/>
</dbReference>
<dbReference type="NCBIfam" id="NF008752">
    <property type="entry name" value="PRK11784.1-4"/>
    <property type="match status" value="1"/>
</dbReference>
<dbReference type="InterPro" id="IPR017582">
    <property type="entry name" value="SelU"/>
</dbReference>
<dbReference type="NCBIfam" id="TIGR03167">
    <property type="entry name" value="tRNA_sel_U_synt"/>
    <property type="match status" value="1"/>
</dbReference>
<dbReference type="AlphaFoldDB" id="A0A6L5Z0R6"/>
<dbReference type="SMART" id="SM00450">
    <property type="entry name" value="RHOD"/>
    <property type="match status" value="1"/>
</dbReference>
<protein>
    <submittedName>
        <fullName evidence="3">tRNA 2-selenouridine(34) synthase MnmH</fullName>
    </submittedName>
</protein>